<organism evidence="2 3">
    <name type="scientific">Jiella mangrovi</name>
    <dbReference type="NCBI Taxonomy" id="2821407"/>
    <lineage>
        <taxon>Bacteria</taxon>
        <taxon>Pseudomonadati</taxon>
        <taxon>Pseudomonadota</taxon>
        <taxon>Alphaproteobacteria</taxon>
        <taxon>Hyphomicrobiales</taxon>
        <taxon>Aurantimonadaceae</taxon>
        <taxon>Jiella</taxon>
    </lineage>
</organism>
<sequence>MMSEEIFSRAKAAADALNEALRQAAREELALSVAIRSEPPDHGKPGPNIEVVEVTRHASQQGRRPEDLNSANDD</sequence>
<dbReference type="EMBL" id="JAGJCF010000003">
    <property type="protein sequence ID" value="MBP0615380.1"/>
    <property type="molecule type" value="Genomic_DNA"/>
</dbReference>
<evidence type="ECO:0000313" key="2">
    <source>
        <dbReference type="EMBL" id="MBP0615380.1"/>
    </source>
</evidence>
<keyword evidence="3" id="KW-1185">Reference proteome</keyword>
<feature type="region of interest" description="Disordered" evidence="1">
    <location>
        <begin position="55"/>
        <end position="74"/>
    </location>
</feature>
<evidence type="ECO:0000313" key="3">
    <source>
        <dbReference type="Proteomes" id="UP000678276"/>
    </source>
</evidence>
<name>A0ABS4BHE2_9HYPH</name>
<comment type="caution">
    <text evidence="2">The sequence shown here is derived from an EMBL/GenBank/DDBJ whole genome shotgun (WGS) entry which is preliminary data.</text>
</comment>
<evidence type="ECO:0000256" key="1">
    <source>
        <dbReference type="SAM" id="MobiDB-lite"/>
    </source>
</evidence>
<proteinExistence type="predicted"/>
<reference evidence="2 3" key="1">
    <citation type="submission" date="2021-04" db="EMBL/GenBank/DDBJ databases">
        <title>Whole genome sequence of Jiella sp. KSK16Y-1.</title>
        <authorList>
            <person name="Tuo L."/>
        </authorList>
    </citation>
    <scope>NUCLEOTIDE SEQUENCE [LARGE SCALE GENOMIC DNA]</scope>
    <source>
        <strain evidence="2 3">KSK16Y-1</strain>
    </source>
</reference>
<protein>
    <submittedName>
        <fullName evidence="2">Uncharacterized protein</fullName>
    </submittedName>
</protein>
<gene>
    <name evidence="2" type="ORF">J6595_07295</name>
</gene>
<dbReference type="Proteomes" id="UP000678276">
    <property type="component" value="Unassembled WGS sequence"/>
</dbReference>
<dbReference type="RefSeq" id="WP_209593777.1">
    <property type="nucleotide sequence ID" value="NZ_JAGJCF010000003.1"/>
</dbReference>
<accession>A0ABS4BHE2</accession>